<evidence type="ECO:0000313" key="9">
    <source>
        <dbReference type="Proteomes" id="UP000644441"/>
    </source>
</evidence>
<evidence type="ECO:0000256" key="5">
    <source>
        <dbReference type="ARBA" id="ARBA00022764"/>
    </source>
</evidence>
<comment type="caution">
    <text evidence="8">The sequence shown here is derived from an EMBL/GenBank/DDBJ whole genome shotgun (WGS) entry which is preliminary data.</text>
</comment>
<gene>
    <name evidence="8" type="ORF">ISO4_02989</name>
</gene>
<protein>
    <recommendedName>
        <fullName evidence="4">Glucans biosynthesis protein G</fullName>
    </recommendedName>
</protein>
<keyword evidence="9" id="KW-1185">Reference proteome</keyword>
<evidence type="ECO:0000256" key="2">
    <source>
        <dbReference type="ARBA" id="ARBA00005001"/>
    </source>
</evidence>
<keyword evidence="5" id="KW-0574">Periplasm</keyword>
<dbReference type="InterPro" id="IPR014438">
    <property type="entry name" value="Glucan_biosyn_MdoG/MdoD"/>
</dbReference>
<accession>A0ABS0AJS5</accession>
<dbReference type="SUPFAM" id="SSF74650">
    <property type="entry name" value="Galactose mutarotase-like"/>
    <property type="match status" value="1"/>
</dbReference>
<dbReference type="PIRSF" id="PIRSF006281">
    <property type="entry name" value="MdoG"/>
    <property type="match status" value="1"/>
</dbReference>
<dbReference type="PANTHER" id="PTHR30504">
    <property type="entry name" value="GLUCANS BIOSYNTHESIS PROTEIN"/>
    <property type="match status" value="1"/>
</dbReference>
<dbReference type="InterPro" id="IPR011013">
    <property type="entry name" value="Gal_mutarotase_sf_dom"/>
</dbReference>
<keyword evidence="6" id="KW-0732">Signal</keyword>
<dbReference type="PANTHER" id="PTHR30504:SF4">
    <property type="entry name" value="GLUCANS BIOSYNTHESIS PROTEIN G"/>
    <property type="match status" value="1"/>
</dbReference>
<dbReference type="InterPro" id="IPR007444">
    <property type="entry name" value="Glucan_biosyn_MdoG_C"/>
</dbReference>
<feature type="domain" description="Glucan biosynthesis periplasmic MdoG C-terminal" evidence="7">
    <location>
        <begin position="18"/>
        <end position="495"/>
    </location>
</feature>
<feature type="signal peptide" evidence="6">
    <location>
        <begin position="1"/>
        <end position="21"/>
    </location>
</feature>
<comment type="similarity">
    <text evidence="3">Belongs to the OpgD/OpgG family.</text>
</comment>
<dbReference type="Gene3D" id="2.60.40.10">
    <property type="entry name" value="Immunoglobulins"/>
    <property type="match status" value="1"/>
</dbReference>
<feature type="chain" id="PRO_5045442059" description="Glucans biosynthesis protein G" evidence="6">
    <location>
        <begin position="22"/>
        <end position="507"/>
    </location>
</feature>
<comment type="subcellular location">
    <subcellularLocation>
        <location evidence="1">Periplasm</location>
    </subcellularLocation>
</comment>
<dbReference type="Gene3D" id="2.70.98.10">
    <property type="match status" value="1"/>
</dbReference>
<sequence>MLMLWLALAALPLPASGFSFEDVIDKARALADESYQAPTPIPAFLRELTYEQYQGIRFKSENSLWIKSDARFQVMLMSPGLYFKHPVVLHEVDAEGVRPITYNKTDYSYTNEELAKRIPADLGHGGFKLTYPLQGPDSRNQFLVFAGASYFRAVGRDNSFGLSARGVAVNTGLPSGEQFPSFTEFWLVRPDAKSETMTVYALLDGRSLTGAYRFDVRTGDNTVMDVQSRLFIRSDIEKLGIAPLTSMFFYGGNTARPRGEWRPRVHDSGGLLVHNGVSGEWLWRPLLNPKSLKLDYFQTESVQGFGLMQRQTNFEDFQDYGANYHRRPSAWVKPKGDWGKGRVVLVQLPTNNETNDNIVAFWTPDEPVREGQSLSFDYSLKVGGPSVSGGDRARAERTFVGDGNRVGGGTVEGAYRVIVDFAGGPLKDLSADAPVTSAVTAGGDAEVIEHFVEFLSPVNRWRLSILAKPAEGQPLALRAFLKNEEEAVSETWSYDIPADNDILGEAR</sequence>
<evidence type="ECO:0000256" key="4">
    <source>
        <dbReference type="ARBA" id="ARBA00015376"/>
    </source>
</evidence>
<evidence type="ECO:0000256" key="1">
    <source>
        <dbReference type="ARBA" id="ARBA00004418"/>
    </source>
</evidence>
<dbReference type="InterPro" id="IPR014756">
    <property type="entry name" value="Ig_E-set"/>
</dbReference>
<dbReference type="InterPro" id="IPR013783">
    <property type="entry name" value="Ig-like_fold"/>
</dbReference>
<dbReference type="InterPro" id="IPR014718">
    <property type="entry name" value="GH-type_carb-bd"/>
</dbReference>
<organism evidence="8 9">
    <name type="scientific">Alloalcanivorax venustensis ISO4</name>
    <dbReference type="NCBI Taxonomy" id="1177184"/>
    <lineage>
        <taxon>Bacteria</taxon>
        <taxon>Pseudomonadati</taxon>
        <taxon>Pseudomonadota</taxon>
        <taxon>Gammaproteobacteria</taxon>
        <taxon>Oceanospirillales</taxon>
        <taxon>Alcanivoracaceae</taxon>
        <taxon>Alloalcanivorax</taxon>
    </lineage>
</organism>
<evidence type="ECO:0000259" key="7">
    <source>
        <dbReference type="Pfam" id="PF04349"/>
    </source>
</evidence>
<evidence type="ECO:0000313" key="8">
    <source>
        <dbReference type="EMBL" id="MBF5054387.1"/>
    </source>
</evidence>
<evidence type="ECO:0000256" key="3">
    <source>
        <dbReference type="ARBA" id="ARBA00009284"/>
    </source>
</evidence>
<reference evidence="8 9" key="1">
    <citation type="submission" date="2012-09" db="EMBL/GenBank/DDBJ databases">
        <title>Genome Sequence of alkane-degrading Bacterium Alcanivorax venustensis ISO4.</title>
        <authorList>
            <person name="Lai Q."/>
            <person name="Shao Z."/>
        </authorList>
    </citation>
    <scope>NUCLEOTIDE SEQUENCE [LARGE SCALE GENOMIC DNA]</scope>
    <source>
        <strain evidence="8 9">ISO4</strain>
    </source>
</reference>
<dbReference type="Proteomes" id="UP000644441">
    <property type="component" value="Unassembled WGS sequence"/>
</dbReference>
<proteinExistence type="inferred from homology"/>
<dbReference type="SUPFAM" id="SSF81296">
    <property type="entry name" value="E set domains"/>
    <property type="match status" value="1"/>
</dbReference>
<evidence type="ECO:0000256" key="6">
    <source>
        <dbReference type="SAM" id="SignalP"/>
    </source>
</evidence>
<comment type="pathway">
    <text evidence="2">Glycan metabolism; osmoregulated periplasmic glucan (OPG) biosynthesis.</text>
</comment>
<dbReference type="Pfam" id="PF04349">
    <property type="entry name" value="MdoG"/>
    <property type="match status" value="1"/>
</dbReference>
<dbReference type="EMBL" id="ARXR01000041">
    <property type="protein sequence ID" value="MBF5054387.1"/>
    <property type="molecule type" value="Genomic_DNA"/>
</dbReference>
<name>A0ABS0AJS5_9GAMM</name>